<evidence type="ECO:0000313" key="3">
    <source>
        <dbReference type="Proteomes" id="UP000178046"/>
    </source>
</evidence>
<name>A0A1F5X4E0_9BACT</name>
<proteinExistence type="predicted"/>
<accession>A0A1F5X4E0</accession>
<reference evidence="2 3" key="1">
    <citation type="journal article" date="2016" name="Nat. Commun.">
        <title>Thousands of microbial genomes shed light on interconnected biogeochemical processes in an aquifer system.</title>
        <authorList>
            <person name="Anantharaman K."/>
            <person name="Brown C.T."/>
            <person name="Hug L.A."/>
            <person name="Sharon I."/>
            <person name="Castelle C.J."/>
            <person name="Probst A.J."/>
            <person name="Thomas B.C."/>
            <person name="Singh A."/>
            <person name="Wilkins M.J."/>
            <person name="Karaoz U."/>
            <person name="Brodie E.L."/>
            <person name="Williams K.H."/>
            <person name="Hubbard S.S."/>
            <person name="Banfield J.F."/>
        </authorList>
    </citation>
    <scope>NUCLEOTIDE SEQUENCE [LARGE SCALE GENOMIC DNA]</scope>
</reference>
<gene>
    <name evidence="2" type="ORF">A2924_01700</name>
</gene>
<feature type="compositionally biased region" description="Basic residues" evidence="1">
    <location>
        <begin position="76"/>
        <end position="85"/>
    </location>
</feature>
<comment type="caution">
    <text evidence="2">The sequence shown here is derived from an EMBL/GenBank/DDBJ whole genome shotgun (WGS) entry which is preliminary data.</text>
</comment>
<dbReference type="EMBL" id="MFIA01000019">
    <property type="protein sequence ID" value="OGF82736.1"/>
    <property type="molecule type" value="Genomic_DNA"/>
</dbReference>
<feature type="region of interest" description="Disordered" evidence="1">
    <location>
        <begin position="63"/>
        <end position="85"/>
    </location>
</feature>
<dbReference type="Proteomes" id="UP000178046">
    <property type="component" value="Unassembled WGS sequence"/>
</dbReference>
<evidence type="ECO:0000313" key="2">
    <source>
        <dbReference type="EMBL" id="OGF82736.1"/>
    </source>
</evidence>
<dbReference type="AlphaFoldDB" id="A0A1F5X4E0"/>
<protein>
    <submittedName>
        <fullName evidence="2">Uncharacterized protein</fullName>
    </submittedName>
</protein>
<evidence type="ECO:0000256" key="1">
    <source>
        <dbReference type="SAM" id="MobiDB-lite"/>
    </source>
</evidence>
<organism evidence="2 3">
    <name type="scientific">Candidatus Giovannonibacteria bacterium RIFCSPLOWO2_01_FULL_44_16</name>
    <dbReference type="NCBI Taxonomy" id="1798348"/>
    <lineage>
        <taxon>Bacteria</taxon>
        <taxon>Candidatus Giovannoniibacteriota</taxon>
    </lineage>
</organism>
<sequence length="95" mass="11210">MLDEKIRKEMVFYATQNDYSNAGRYERFCLDCRLDLKGFEIGNVVKDIAKSFQYAANRPAIGRKRARKKIGEARRPPHHPRGQLSHRQKIKFFLL</sequence>